<evidence type="ECO:0000313" key="2">
    <source>
        <dbReference type="EMBL" id="KAG5972042.1"/>
    </source>
</evidence>
<reference evidence="2" key="1">
    <citation type="journal article" date="2020" name="bioRxiv">
        <title>Whole genome comparisons of ergot fungi reveals the divergence and evolution of species within the genus Claviceps are the result of varying mechanisms driving genome evolution and host range expansion.</title>
        <authorList>
            <person name="Wyka S.A."/>
            <person name="Mondo S.J."/>
            <person name="Liu M."/>
            <person name="Dettman J."/>
            <person name="Nalam V."/>
            <person name="Broders K.D."/>
        </authorList>
    </citation>
    <scope>NUCLEOTIDE SEQUENCE</scope>
    <source>
        <strain evidence="2">CCC 1102</strain>
    </source>
</reference>
<name>A0A9P7SSQ1_9HYPO</name>
<dbReference type="OrthoDB" id="4167490at2759"/>
<dbReference type="Proteomes" id="UP000784919">
    <property type="component" value="Unassembled WGS sequence"/>
</dbReference>
<comment type="caution">
    <text evidence="2">The sequence shown here is derived from an EMBL/GenBank/DDBJ whole genome shotgun (WGS) entry which is preliminary data.</text>
</comment>
<dbReference type="EMBL" id="SRPS01000051">
    <property type="protein sequence ID" value="KAG5972042.1"/>
    <property type="molecule type" value="Genomic_DNA"/>
</dbReference>
<accession>A0A9P7SSQ1</accession>
<evidence type="ECO:0000313" key="3">
    <source>
        <dbReference type="Proteomes" id="UP000784919"/>
    </source>
</evidence>
<sequence length="358" mass="41756">MAGDDPRNHRNMNQTMASVHDRCSPRLRPSLENLPLELLESILIYSKTLALPRSSPLLGAKLSGRATLLRLFRVAFFNTWEMLFGMPLKRWCETQSNGTSWLSDDPSLQCDLLSMPWADIDFILEAHQVWADKYARGRWYRHYENETTAWRVIEGMYSKNVHVRDQYIQHALQHEEKTWKYNARACFEADYERALHFPPLPWIFLAGCLMASPDVHPEVHPPVHLLTGPWDEEKKRRLFWLVRAGASVTRGFMKSGWKVRLACLDATVIYAKEPDSLIINCLIGPWIFRGGFPEDVRHKRLVDVCSRLDRGGDTLDMREVLREAVRAMDSDGQFTEHHFPDAEYRYRERVFGERPVEE</sequence>
<gene>
    <name evidence="2" type="ORF">E4U56_006406</name>
</gene>
<evidence type="ECO:0000256" key="1">
    <source>
        <dbReference type="SAM" id="MobiDB-lite"/>
    </source>
</evidence>
<protein>
    <submittedName>
        <fullName evidence="2">Uncharacterized protein</fullName>
    </submittedName>
</protein>
<proteinExistence type="predicted"/>
<feature type="region of interest" description="Disordered" evidence="1">
    <location>
        <begin position="1"/>
        <end position="22"/>
    </location>
</feature>
<dbReference type="AlphaFoldDB" id="A0A9P7SSQ1"/>
<organism evidence="2 3">
    <name type="scientific">Claviceps arundinis</name>
    <dbReference type="NCBI Taxonomy" id="1623583"/>
    <lineage>
        <taxon>Eukaryota</taxon>
        <taxon>Fungi</taxon>
        <taxon>Dikarya</taxon>
        <taxon>Ascomycota</taxon>
        <taxon>Pezizomycotina</taxon>
        <taxon>Sordariomycetes</taxon>
        <taxon>Hypocreomycetidae</taxon>
        <taxon>Hypocreales</taxon>
        <taxon>Clavicipitaceae</taxon>
        <taxon>Claviceps</taxon>
    </lineage>
</organism>